<keyword evidence="5 6" id="KW-0560">Oxidoreductase</keyword>
<dbReference type="GO" id="GO:0005737">
    <property type="term" value="C:cytoplasm"/>
    <property type="evidence" value="ECO:0007669"/>
    <property type="project" value="TreeGrafter"/>
</dbReference>
<gene>
    <name evidence="10" type="ORF">DWB85_08880</name>
</gene>
<dbReference type="GO" id="GO:0050660">
    <property type="term" value="F:flavin adenine dinucleotide binding"/>
    <property type="evidence" value="ECO:0007669"/>
    <property type="project" value="InterPro"/>
</dbReference>
<dbReference type="AlphaFoldDB" id="A0A3L7E1M1"/>
<dbReference type="Gene3D" id="1.20.140.10">
    <property type="entry name" value="Butyryl-CoA Dehydrogenase, subunit A, domain 3"/>
    <property type="match status" value="1"/>
</dbReference>
<evidence type="ECO:0000256" key="5">
    <source>
        <dbReference type="ARBA" id="ARBA00023002"/>
    </source>
</evidence>
<evidence type="ECO:0000256" key="4">
    <source>
        <dbReference type="ARBA" id="ARBA00022827"/>
    </source>
</evidence>
<organism evidence="10 11">
    <name type="scientific">Seongchinamella sediminis</name>
    <dbReference type="NCBI Taxonomy" id="2283635"/>
    <lineage>
        <taxon>Bacteria</taxon>
        <taxon>Pseudomonadati</taxon>
        <taxon>Pseudomonadota</taxon>
        <taxon>Gammaproteobacteria</taxon>
        <taxon>Cellvibrionales</taxon>
        <taxon>Halieaceae</taxon>
        <taxon>Seongchinamella</taxon>
    </lineage>
</organism>
<evidence type="ECO:0000256" key="6">
    <source>
        <dbReference type="RuleBase" id="RU362125"/>
    </source>
</evidence>
<feature type="domain" description="Acyl-CoA dehydrogenase/oxidase N-terminal" evidence="9">
    <location>
        <begin position="7"/>
        <end position="119"/>
    </location>
</feature>
<dbReference type="InterPro" id="IPR037069">
    <property type="entry name" value="AcylCoA_DH/ox_N_sf"/>
</dbReference>
<accession>A0A3L7E1M1</accession>
<dbReference type="InterPro" id="IPR009075">
    <property type="entry name" value="AcylCo_DH/oxidase_C"/>
</dbReference>
<evidence type="ECO:0000259" key="9">
    <source>
        <dbReference type="Pfam" id="PF02771"/>
    </source>
</evidence>
<dbReference type="Pfam" id="PF00441">
    <property type="entry name" value="Acyl-CoA_dh_1"/>
    <property type="match status" value="1"/>
</dbReference>
<dbReference type="Proteomes" id="UP000265509">
    <property type="component" value="Unassembled WGS sequence"/>
</dbReference>
<keyword evidence="11" id="KW-1185">Reference proteome</keyword>
<protein>
    <submittedName>
        <fullName evidence="10">Acyl-CoA dehydrogenase</fullName>
    </submittedName>
</protein>
<feature type="domain" description="Acyl-CoA oxidase/dehydrogenase middle" evidence="8">
    <location>
        <begin position="124"/>
        <end position="218"/>
    </location>
</feature>
<reference evidence="10 11" key="1">
    <citation type="submission" date="2018-07" db="EMBL/GenBank/DDBJ databases">
        <title>Halioglobus sp. genome submission.</title>
        <authorList>
            <person name="Ye M.-Q."/>
            <person name="Du Z.-J."/>
        </authorList>
    </citation>
    <scope>NUCLEOTIDE SEQUENCE [LARGE SCALE GENOMIC DNA]</scope>
    <source>
        <strain evidence="10 11">U0301</strain>
    </source>
</reference>
<dbReference type="Gene3D" id="2.40.110.10">
    <property type="entry name" value="Butyryl-CoA Dehydrogenase, subunit A, domain 2"/>
    <property type="match status" value="1"/>
</dbReference>
<dbReference type="PANTHER" id="PTHR48083">
    <property type="entry name" value="MEDIUM-CHAIN SPECIFIC ACYL-COA DEHYDROGENASE, MITOCHONDRIAL-RELATED"/>
    <property type="match status" value="1"/>
</dbReference>
<evidence type="ECO:0000259" key="7">
    <source>
        <dbReference type="Pfam" id="PF00441"/>
    </source>
</evidence>
<comment type="cofactor">
    <cofactor evidence="1 6">
        <name>FAD</name>
        <dbReference type="ChEBI" id="CHEBI:57692"/>
    </cofactor>
</comment>
<evidence type="ECO:0000313" key="11">
    <source>
        <dbReference type="Proteomes" id="UP000265509"/>
    </source>
</evidence>
<dbReference type="GO" id="GO:0033539">
    <property type="term" value="P:fatty acid beta-oxidation using acyl-CoA dehydrogenase"/>
    <property type="evidence" value="ECO:0007669"/>
    <property type="project" value="TreeGrafter"/>
</dbReference>
<evidence type="ECO:0000256" key="3">
    <source>
        <dbReference type="ARBA" id="ARBA00022630"/>
    </source>
</evidence>
<dbReference type="InterPro" id="IPR013786">
    <property type="entry name" value="AcylCoA_DH/ox_N"/>
</dbReference>
<dbReference type="InterPro" id="IPR036250">
    <property type="entry name" value="AcylCo_DH-like_C"/>
</dbReference>
<dbReference type="OrthoDB" id="9769473at2"/>
<dbReference type="SUPFAM" id="SSF47203">
    <property type="entry name" value="Acyl-CoA dehydrogenase C-terminal domain-like"/>
    <property type="match status" value="1"/>
</dbReference>
<dbReference type="FunFam" id="2.40.110.10:FF:000002">
    <property type="entry name" value="Acyl-CoA dehydrogenase fadE12"/>
    <property type="match status" value="1"/>
</dbReference>
<proteinExistence type="inferred from homology"/>
<evidence type="ECO:0000256" key="1">
    <source>
        <dbReference type="ARBA" id="ARBA00001974"/>
    </source>
</evidence>
<comment type="similarity">
    <text evidence="2 6">Belongs to the acyl-CoA dehydrogenase family.</text>
</comment>
<dbReference type="Pfam" id="PF02770">
    <property type="entry name" value="Acyl-CoA_dh_M"/>
    <property type="match status" value="1"/>
</dbReference>
<dbReference type="InterPro" id="IPR050741">
    <property type="entry name" value="Acyl-CoA_dehydrogenase"/>
</dbReference>
<name>A0A3L7E1M1_9GAMM</name>
<dbReference type="GO" id="GO:0003995">
    <property type="term" value="F:acyl-CoA dehydrogenase activity"/>
    <property type="evidence" value="ECO:0007669"/>
    <property type="project" value="TreeGrafter"/>
</dbReference>
<evidence type="ECO:0000313" key="10">
    <source>
        <dbReference type="EMBL" id="RLQ22042.1"/>
    </source>
</evidence>
<keyword evidence="4 6" id="KW-0274">FAD</keyword>
<comment type="caution">
    <text evidence="10">The sequence shown here is derived from an EMBL/GenBank/DDBJ whole genome shotgun (WGS) entry which is preliminary data.</text>
</comment>
<dbReference type="InterPro" id="IPR046373">
    <property type="entry name" value="Acyl-CoA_Oxase/DH_mid-dom_sf"/>
</dbReference>
<dbReference type="InterPro" id="IPR009100">
    <property type="entry name" value="AcylCoA_DH/oxidase_NM_dom_sf"/>
</dbReference>
<dbReference type="RefSeq" id="WP_117953867.1">
    <property type="nucleotide sequence ID" value="NZ_QRAN01000008.1"/>
</dbReference>
<dbReference type="Pfam" id="PF02771">
    <property type="entry name" value="Acyl-CoA_dh_N"/>
    <property type="match status" value="1"/>
</dbReference>
<evidence type="ECO:0000259" key="8">
    <source>
        <dbReference type="Pfam" id="PF02770"/>
    </source>
</evidence>
<evidence type="ECO:0000256" key="2">
    <source>
        <dbReference type="ARBA" id="ARBA00009347"/>
    </source>
</evidence>
<dbReference type="PANTHER" id="PTHR48083:SF28">
    <property type="entry name" value="ACYL-COA DEHYDROGENASE FAMILY PROTEIN (AFU_ORTHOLOGUE AFUA_6G10880)-RELATED"/>
    <property type="match status" value="1"/>
</dbReference>
<sequence>MQNPFETEERRTFRETIRRYVETEIKPFIDDWDEAGDFPWRLHEELGDMGYFGFGVSEDHGGLGFDDAFMRFAAAEEMARAGGTGVWAGVGGRSISIGPIEHLASEEIRARCLQDIVLGRKGSCLAITEPSGGSDVANMQTTAVRDGDEWVINGSKTFITGGMKGDFFVVAARTGGEGLVGISLFFVDADTQGFSRSALERKMGWWASDQATLYFDNCRVPAANLMGEENHGFIAIMKNFNYERLSMIAGALGMMRTCLEESIAWAQERQTFGKPLIRHQAIRHKIAEMSARIDQIEAYGNMICWQVNKGNMPVAEICKGKFAATRALEYVASEAMQIFGGAAYLRGNPVERIYREVKVFAIGGGSEEIMRDLAVRQMGL</sequence>
<dbReference type="EMBL" id="QRAN01000008">
    <property type="protein sequence ID" value="RLQ22042.1"/>
    <property type="molecule type" value="Genomic_DNA"/>
</dbReference>
<dbReference type="Gene3D" id="1.10.540.10">
    <property type="entry name" value="Acyl-CoA dehydrogenase/oxidase, N-terminal domain"/>
    <property type="match status" value="1"/>
</dbReference>
<keyword evidence="3 6" id="KW-0285">Flavoprotein</keyword>
<dbReference type="InterPro" id="IPR006091">
    <property type="entry name" value="Acyl-CoA_Oxase/DH_mid-dom"/>
</dbReference>
<dbReference type="SUPFAM" id="SSF56645">
    <property type="entry name" value="Acyl-CoA dehydrogenase NM domain-like"/>
    <property type="match status" value="1"/>
</dbReference>
<dbReference type="FunFam" id="1.20.140.10:FF:000001">
    <property type="entry name" value="Acyl-CoA dehydrogenase"/>
    <property type="match status" value="1"/>
</dbReference>
<feature type="domain" description="Acyl-CoA dehydrogenase/oxidase C-terminal" evidence="7">
    <location>
        <begin position="230"/>
        <end position="378"/>
    </location>
</feature>